<dbReference type="Pfam" id="PF13181">
    <property type="entry name" value="TPR_8"/>
    <property type="match status" value="1"/>
</dbReference>
<dbReference type="SMART" id="SM00028">
    <property type="entry name" value="TPR"/>
    <property type="match status" value="6"/>
</dbReference>
<dbReference type="PANTHER" id="PTHR12558:SF13">
    <property type="entry name" value="CELL DIVISION CYCLE PROTEIN 27 HOMOLOG"/>
    <property type="match status" value="1"/>
</dbReference>
<dbReference type="RefSeq" id="WP_029493251.1">
    <property type="nucleotide sequence ID" value="NZ_ATKF01000057.1"/>
</dbReference>
<dbReference type="Proteomes" id="UP000063275">
    <property type="component" value="Chromosome"/>
</dbReference>
<dbReference type="PANTHER" id="PTHR12558">
    <property type="entry name" value="CELL DIVISION CYCLE 16,23,27"/>
    <property type="match status" value="1"/>
</dbReference>
<dbReference type="SUPFAM" id="SSF48452">
    <property type="entry name" value="TPR-like"/>
    <property type="match status" value="2"/>
</dbReference>
<dbReference type="Pfam" id="PF13176">
    <property type="entry name" value="TPR_7"/>
    <property type="match status" value="1"/>
</dbReference>
<protein>
    <submittedName>
        <fullName evidence="1">Uncharacterized protein</fullName>
    </submittedName>
</protein>
<dbReference type="AlphaFoldDB" id="A0A0S2ZLM8"/>
<evidence type="ECO:0000313" key="1">
    <source>
        <dbReference type="EMBL" id="ALQ39601.1"/>
    </source>
</evidence>
<evidence type="ECO:0000313" key="2">
    <source>
        <dbReference type="Proteomes" id="UP000063275"/>
    </source>
</evidence>
<dbReference type="EMBL" id="CP013331">
    <property type="protein sequence ID" value="ALQ39601.1"/>
    <property type="molecule type" value="Genomic_DNA"/>
</dbReference>
<reference evidence="1 2" key="1">
    <citation type="submission" date="2015-11" db="EMBL/GenBank/DDBJ databases">
        <authorList>
            <person name="Zhang Y."/>
            <person name="Guo Z."/>
        </authorList>
    </citation>
    <scope>NUCLEOTIDE SEQUENCE [LARGE SCALE GENOMIC DNA]</scope>
    <source>
        <strain evidence="1 2">ChDC F174</strain>
    </source>
</reference>
<organism evidence="1">
    <name type="scientific">Fusobacterium hwasookii ChDC F174</name>
    <dbReference type="NCBI Taxonomy" id="1307442"/>
    <lineage>
        <taxon>Bacteria</taxon>
        <taxon>Fusobacteriati</taxon>
        <taxon>Fusobacteriota</taxon>
        <taxon>Fusobacteriia</taxon>
        <taxon>Fusobacteriales</taxon>
        <taxon>Fusobacteriaceae</taxon>
        <taxon>Fusobacterium</taxon>
    </lineage>
</organism>
<dbReference type="KEGG" id="fhw:RN87_03355"/>
<name>A0A0S2ZLM8_9FUSO</name>
<gene>
    <name evidence="1" type="ORF">RN87_03355</name>
</gene>
<dbReference type="OrthoDB" id="89470at2"/>
<accession>A0A0S2ZLM8</accession>
<dbReference type="Gene3D" id="1.25.40.10">
    <property type="entry name" value="Tetratricopeptide repeat domain"/>
    <property type="match status" value="3"/>
</dbReference>
<dbReference type="InterPro" id="IPR019734">
    <property type="entry name" value="TPR_rpt"/>
</dbReference>
<dbReference type="InterPro" id="IPR011990">
    <property type="entry name" value="TPR-like_helical_dom_sf"/>
</dbReference>
<proteinExistence type="predicted"/>
<sequence length="345" mass="39987">MDEKFWEKINTYGENGEFDKVVREIKKLPEDKLDIELINVLGRSYMNLGDYENALDTYLSYIGKAKEDVTNVDIWLYSECGWLCNEVGDYEQGLKYLLEAEKLGRDDEWLNTEMGQCLGRLERPEEGLERLKKSLKLIEKEAPENVDEKIFINSEIGFLNGVLENSEEALKYFYIAKDLGRNDNWIYMHLWLNLESTKGKEEALKYFEDEVKANDKNAVLWESLGQIYMNVFQDYDKAEKAFKKAFGLSGDGLNLYNRGIALRLLGKYEEAVEVLLHSRKISVQEGDVTDGEDLDLARCYVALKDKENAEKYLDLAREGLENVPEEHADEFEANLDELEDLIEKL</sequence>